<feature type="signal peptide" evidence="2">
    <location>
        <begin position="1"/>
        <end position="26"/>
    </location>
</feature>
<dbReference type="SUPFAM" id="SSF51120">
    <property type="entry name" value="beta-Roll"/>
    <property type="match status" value="1"/>
</dbReference>
<evidence type="ECO:0000313" key="3">
    <source>
        <dbReference type="EMBL" id="MCP3420462.1"/>
    </source>
</evidence>
<accession>A0ABT1KS16</accession>
<keyword evidence="4" id="KW-1185">Reference proteome</keyword>
<dbReference type="RefSeq" id="WP_254179696.1">
    <property type="nucleotide sequence ID" value="NZ_JANARS010000001.1"/>
</dbReference>
<feature type="region of interest" description="Disordered" evidence="1">
    <location>
        <begin position="411"/>
        <end position="432"/>
    </location>
</feature>
<keyword evidence="2" id="KW-0732">Signal</keyword>
<sequence length="450" mass="46210">MRPLLPAGLATGLLAATLLTTPGAQAAADTCQGRTATVVGVGQYGLTGTEGNDVIVTNGSTGVQALGGNDFVCVTGGQVFGDVSVDAGAGDDVVDASAVVGGVDVELGAGSDTYTGSAYDETVHGGSNGYDGGPRADIERDTITTGPGGDDRVVSGSDRTVINADVVVLGADDGVGFGNTVAWTGPAGAGFRLDGGGGAGLGFGVGSGDVLVDASSGTLSQDGTRQLYWTGFDRYTTGGSASRTPRSFTFLGTDRDEELDFRFPNADKSRHNIIMGGGDDVLSLGYDDNVGRKGSSYAGGPGTDHVNAWTGRSLDLDLRSGRMVTKKSGRAVRNRLTGFETQLVGAKKLVLEGTKKADDLRFYACKATVKGRGGADDIRQSRGDDYFEAGLRCNPRRFRLLGGGGNDTMQGSTDDDVLIGGPGRDTINGNGGRDRCSGERLRSCEIKLRR</sequence>
<evidence type="ECO:0000313" key="4">
    <source>
        <dbReference type="Proteomes" id="UP001204524"/>
    </source>
</evidence>
<organism evidence="3 4">
    <name type="scientific">Nocardioides pinisoli</name>
    <dbReference type="NCBI Taxonomy" id="2950279"/>
    <lineage>
        <taxon>Bacteria</taxon>
        <taxon>Bacillati</taxon>
        <taxon>Actinomycetota</taxon>
        <taxon>Actinomycetes</taxon>
        <taxon>Propionibacteriales</taxon>
        <taxon>Nocardioidaceae</taxon>
        <taxon>Nocardioides</taxon>
    </lineage>
</organism>
<evidence type="ECO:0008006" key="5">
    <source>
        <dbReference type="Google" id="ProtNLM"/>
    </source>
</evidence>
<dbReference type="Pfam" id="PF00353">
    <property type="entry name" value="HemolysinCabind"/>
    <property type="match status" value="2"/>
</dbReference>
<reference evidence="3 4" key="1">
    <citation type="submission" date="2022-06" db="EMBL/GenBank/DDBJ databases">
        <authorList>
            <person name="So Y."/>
        </authorList>
    </citation>
    <scope>NUCLEOTIDE SEQUENCE [LARGE SCALE GENOMIC DNA]</scope>
    <source>
        <strain evidence="3 4">STR3</strain>
    </source>
</reference>
<comment type="caution">
    <text evidence="3">The sequence shown here is derived from an EMBL/GenBank/DDBJ whole genome shotgun (WGS) entry which is preliminary data.</text>
</comment>
<name>A0ABT1KS16_9ACTN</name>
<evidence type="ECO:0000256" key="1">
    <source>
        <dbReference type="SAM" id="MobiDB-lite"/>
    </source>
</evidence>
<proteinExistence type="predicted"/>
<dbReference type="InterPro" id="IPR001343">
    <property type="entry name" value="Hemolysn_Ca-bd"/>
</dbReference>
<dbReference type="PRINTS" id="PR00313">
    <property type="entry name" value="CABNDNGRPT"/>
</dbReference>
<feature type="chain" id="PRO_5045484424" description="Calcium-binding protein" evidence="2">
    <location>
        <begin position="27"/>
        <end position="450"/>
    </location>
</feature>
<gene>
    <name evidence="3" type="ORF">NCI01_01510</name>
</gene>
<dbReference type="EMBL" id="JANARS010000001">
    <property type="protein sequence ID" value="MCP3420462.1"/>
    <property type="molecule type" value="Genomic_DNA"/>
</dbReference>
<protein>
    <recommendedName>
        <fullName evidence="5">Calcium-binding protein</fullName>
    </recommendedName>
</protein>
<evidence type="ECO:0000256" key="2">
    <source>
        <dbReference type="SAM" id="SignalP"/>
    </source>
</evidence>
<dbReference type="Proteomes" id="UP001204524">
    <property type="component" value="Unassembled WGS sequence"/>
</dbReference>
<dbReference type="InterPro" id="IPR011049">
    <property type="entry name" value="Serralysin-like_metalloprot_C"/>
</dbReference>